<evidence type="ECO:0000256" key="4">
    <source>
        <dbReference type="ARBA" id="ARBA00022989"/>
    </source>
</evidence>
<sequence>MAQNNLEVGMRCIKYMLLCVTAIFVLTSALIISVGTTIYAIYHDVSFFLDSQLFSPATFIIVIGIIMLFVSLFGCVGALKESTCLVNIFAVILSLVLVLEISAAIAAYVLRAQVADMLDQNLRETLPFYYSNPEVEDGFDFIQSRLNCCGVDSYLDWADVPSNGHSGIVVSNMTVPYSCCAQTNYEIVGETEIQECLKLYASGCLPRITYLIYQSAGLLGAGALTIAFIQVNNVCLIIDGDNMACRHGRRRLLFSVLHTNECFQRSAGYKMKFNKTETEYNMKSIRFLLLTITTMFIIIAGLMIVLGFSVYSHYHTFSFFYESANSGRLFTPSLLCILLGMFLLIVTLFGFFGSIKQSTCMVNLYALILGIMLILKLVVIILAFTLDTGAIRAILYIPVSQYASDPEIEMEIDRLQVSLNCCGSDSLFDYEGMEFTGNHSTTVVSATINGNSVMIVVPETCCITPGVDICVRMRERSCKTALVNLFSQNASVIGVLGISVMFIQLLGIIFALLLARCIRKVKSERGLMSWRIKEQTILARQSEETKKQDATTDDRVYIPPHESSTA</sequence>
<keyword evidence="9" id="KW-1185">Reference proteome</keyword>
<comment type="similarity">
    <text evidence="2">Belongs to the tetraspanin (TM4SF) family.</text>
</comment>
<organism evidence="8 9">
    <name type="scientific">Pararge aegeria aegeria</name>
    <dbReference type="NCBI Taxonomy" id="348720"/>
    <lineage>
        <taxon>Eukaryota</taxon>
        <taxon>Metazoa</taxon>
        <taxon>Ecdysozoa</taxon>
        <taxon>Arthropoda</taxon>
        <taxon>Hexapoda</taxon>
        <taxon>Insecta</taxon>
        <taxon>Pterygota</taxon>
        <taxon>Neoptera</taxon>
        <taxon>Endopterygota</taxon>
        <taxon>Lepidoptera</taxon>
        <taxon>Glossata</taxon>
        <taxon>Ditrysia</taxon>
        <taxon>Papilionoidea</taxon>
        <taxon>Nymphalidae</taxon>
        <taxon>Satyrinae</taxon>
        <taxon>Satyrini</taxon>
        <taxon>Parargina</taxon>
        <taxon>Pararge</taxon>
    </lineage>
</organism>
<dbReference type="InterPro" id="IPR018503">
    <property type="entry name" value="Tetraspanin_CS"/>
</dbReference>
<dbReference type="PANTHER" id="PTHR19282">
    <property type="entry name" value="TETRASPANIN"/>
    <property type="match status" value="1"/>
</dbReference>
<dbReference type="PRINTS" id="PR00259">
    <property type="entry name" value="TMFOUR"/>
</dbReference>
<evidence type="ECO:0000256" key="7">
    <source>
        <dbReference type="SAM" id="Phobius"/>
    </source>
</evidence>
<feature type="transmembrane region" description="Helical" evidence="7">
    <location>
        <begin position="330"/>
        <end position="352"/>
    </location>
</feature>
<feature type="transmembrane region" description="Helical" evidence="7">
    <location>
        <begin position="85"/>
        <end position="110"/>
    </location>
</feature>
<evidence type="ECO:0000313" key="9">
    <source>
        <dbReference type="Proteomes" id="UP000838756"/>
    </source>
</evidence>
<keyword evidence="5 7" id="KW-0472">Membrane</keyword>
<feature type="transmembrane region" description="Helical" evidence="7">
    <location>
        <begin position="287"/>
        <end position="310"/>
    </location>
</feature>
<feature type="compositionally biased region" description="Basic and acidic residues" evidence="6">
    <location>
        <begin position="541"/>
        <end position="556"/>
    </location>
</feature>
<feature type="transmembrane region" description="Helical" evidence="7">
    <location>
        <begin position="492"/>
        <end position="515"/>
    </location>
</feature>
<dbReference type="PANTHER" id="PTHR19282:SF28">
    <property type="entry name" value="TETRASPANIN"/>
    <property type="match status" value="1"/>
</dbReference>
<gene>
    <name evidence="8" type="primary">jg5648</name>
    <name evidence="8" type="ORF">PAEG_LOCUS5252</name>
</gene>
<protein>
    <submittedName>
        <fullName evidence="8">Jg5648 protein</fullName>
    </submittedName>
</protein>
<feature type="region of interest" description="Disordered" evidence="6">
    <location>
        <begin position="541"/>
        <end position="566"/>
    </location>
</feature>
<dbReference type="SUPFAM" id="SSF48652">
    <property type="entry name" value="Tetraspanin"/>
    <property type="match status" value="2"/>
</dbReference>
<keyword evidence="3 7" id="KW-0812">Transmembrane</keyword>
<evidence type="ECO:0000256" key="5">
    <source>
        <dbReference type="ARBA" id="ARBA00023136"/>
    </source>
</evidence>
<keyword evidence="4 7" id="KW-1133">Transmembrane helix</keyword>
<dbReference type="PROSITE" id="PS00421">
    <property type="entry name" value="TM4_1"/>
    <property type="match status" value="1"/>
</dbReference>
<dbReference type="OrthoDB" id="9972904at2759"/>
<dbReference type="AlphaFoldDB" id="A0A8S4QSK4"/>
<dbReference type="InterPro" id="IPR008952">
    <property type="entry name" value="Tetraspanin_EC2_sf"/>
</dbReference>
<evidence type="ECO:0000256" key="6">
    <source>
        <dbReference type="SAM" id="MobiDB-lite"/>
    </source>
</evidence>
<evidence type="ECO:0000256" key="1">
    <source>
        <dbReference type="ARBA" id="ARBA00004141"/>
    </source>
</evidence>
<feature type="transmembrane region" description="Helical" evidence="7">
    <location>
        <begin position="15"/>
        <end position="41"/>
    </location>
</feature>
<evidence type="ECO:0000313" key="8">
    <source>
        <dbReference type="EMBL" id="CAH2217338.1"/>
    </source>
</evidence>
<evidence type="ECO:0000256" key="3">
    <source>
        <dbReference type="ARBA" id="ARBA00022692"/>
    </source>
</evidence>
<evidence type="ECO:0000256" key="2">
    <source>
        <dbReference type="ARBA" id="ARBA00006840"/>
    </source>
</evidence>
<dbReference type="InterPro" id="IPR018499">
    <property type="entry name" value="Tetraspanin/Peripherin"/>
</dbReference>
<dbReference type="EMBL" id="CAKXAJ010017978">
    <property type="protein sequence ID" value="CAH2217338.1"/>
    <property type="molecule type" value="Genomic_DNA"/>
</dbReference>
<accession>A0A8S4QSK4</accession>
<dbReference type="CDD" id="cd03127">
    <property type="entry name" value="tetraspanin_LEL"/>
    <property type="match status" value="2"/>
</dbReference>
<comment type="subcellular location">
    <subcellularLocation>
        <location evidence="1">Membrane</location>
        <topology evidence="1">Multi-pass membrane protein</topology>
    </subcellularLocation>
</comment>
<feature type="transmembrane region" description="Helical" evidence="7">
    <location>
        <begin position="53"/>
        <end position="79"/>
    </location>
</feature>
<name>A0A8S4QSK4_9NEOP</name>
<feature type="transmembrane region" description="Helical" evidence="7">
    <location>
        <begin position="364"/>
        <end position="386"/>
    </location>
</feature>
<dbReference type="Pfam" id="PF00335">
    <property type="entry name" value="Tetraspanin"/>
    <property type="match status" value="2"/>
</dbReference>
<dbReference type="Gene3D" id="1.10.1450.10">
    <property type="entry name" value="Tetraspanin"/>
    <property type="match status" value="2"/>
</dbReference>
<dbReference type="Proteomes" id="UP000838756">
    <property type="component" value="Unassembled WGS sequence"/>
</dbReference>
<reference evidence="8" key="1">
    <citation type="submission" date="2022-03" db="EMBL/GenBank/DDBJ databases">
        <authorList>
            <person name="Lindestad O."/>
        </authorList>
    </citation>
    <scope>NUCLEOTIDE SEQUENCE</scope>
</reference>
<proteinExistence type="inferred from homology"/>
<comment type="caution">
    <text evidence="8">The sequence shown here is derived from an EMBL/GenBank/DDBJ whole genome shotgun (WGS) entry which is preliminary data.</text>
</comment>
<dbReference type="GO" id="GO:0005886">
    <property type="term" value="C:plasma membrane"/>
    <property type="evidence" value="ECO:0007669"/>
    <property type="project" value="TreeGrafter"/>
</dbReference>